<name>A0A5K7S4X0_9BACT</name>
<dbReference type="KEGG" id="anf:AQPE_0687"/>
<sequence length="595" mass="69682">MKQICIILIILTILTSCYTQSEKSNNRRNSISYERISDDNSWGFIDNYGDTIIPLGKYKFLNPIDEEGMIFAQLEEKCGYIDIKQNILIPFEYDDLSVFSEDLAPAKKNGKYGFIDRKGEVIIPFQYDEERYFYKSGLSEASKAGKWGFINKKGEQVVPIQYSQVDCHKMETEFIFAFDKNKWAIFNNKGKQLTDFIYDEIYGTSNNFDYFNEKYLFNGLLLVRKGDQYRYLNRNLQIVADFGYFTKAEPITEYGFAIVKKENYYGIIDSMGKIVIPCEYSLIEHPRGPYQGFYDEFYAKKDGRYGILNEKSEFISDISYDSFERDYCRLKDSIQAVFIAKKGNRFGVINKVGKVTLPVEFEEINLFEGNSFTIAKRGGLYGLINSNGDIKLPFEYKNIISNKDWDYIILQKDKFYGVIDKQSLKEIFPMEYEEIEQCFYDENNFIAKKNSRYGIITRTKKIIIPFEYDKISNWVEYGPKEHFVIKDGKEGLISREGKIVIPTVYDKIFVDNDILIKVRKNGVYGTINWKNEIVHPIQYEQILWEWPYLTDRALDTVYVEKSGKYFATDITGKVIIESISNKLINDKFGYKLRKN</sequence>
<evidence type="ECO:0008006" key="3">
    <source>
        <dbReference type="Google" id="ProtNLM"/>
    </source>
</evidence>
<dbReference type="RefSeq" id="WP_318349612.1">
    <property type="nucleotide sequence ID" value="NZ_AP018694.1"/>
</dbReference>
<dbReference type="EMBL" id="AP018694">
    <property type="protein sequence ID" value="BBE16547.1"/>
    <property type="molecule type" value="Genomic_DNA"/>
</dbReference>
<dbReference type="Proteomes" id="UP001193389">
    <property type="component" value="Chromosome"/>
</dbReference>
<gene>
    <name evidence="1" type="ORF">AQPE_0687</name>
</gene>
<evidence type="ECO:0000313" key="2">
    <source>
        <dbReference type="Proteomes" id="UP001193389"/>
    </source>
</evidence>
<organism evidence="1 2">
    <name type="scientific">Aquipluma nitroreducens</name>
    <dbReference type="NCBI Taxonomy" id="2010828"/>
    <lineage>
        <taxon>Bacteria</taxon>
        <taxon>Pseudomonadati</taxon>
        <taxon>Bacteroidota</taxon>
        <taxon>Bacteroidia</taxon>
        <taxon>Marinilabiliales</taxon>
        <taxon>Prolixibacteraceae</taxon>
        <taxon>Aquipluma</taxon>
    </lineage>
</organism>
<reference evidence="1" key="1">
    <citation type="journal article" date="2020" name="Int. J. Syst. Evol. Microbiol.">
        <title>Aquipluma nitroreducens gen. nov. sp. nov., a novel facultatively anaerobic bacterium isolated from a freshwater lake.</title>
        <authorList>
            <person name="Watanabe M."/>
            <person name="Kojima H."/>
            <person name="Fukui M."/>
        </authorList>
    </citation>
    <scope>NUCLEOTIDE SEQUENCE</scope>
    <source>
        <strain evidence="1">MeG22</strain>
    </source>
</reference>
<proteinExistence type="predicted"/>
<dbReference type="SUPFAM" id="SSF69360">
    <property type="entry name" value="Cell wall binding repeat"/>
    <property type="match status" value="1"/>
</dbReference>
<dbReference type="PANTHER" id="PTHR37841">
    <property type="entry name" value="GLR2918 PROTEIN"/>
    <property type="match status" value="1"/>
</dbReference>
<dbReference type="InterPro" id="IPR032774">
    <property type="entry name" value="WG_beta_rep"/>
</dbReference>
<dbReference type="Pfam" id="PF14903">
    <property type="entry name" value="WG_beta_rep"/>
    <property type="match status" value="7"/>
</dbReference>
<dbReference type="AlphaFoldDB" id="A0A5K7S4X0"/>
<dbReference type="PROSITE" id="PS51257">
    <property type="entry name" value="PROKAR_LIPOPROTEIN"/>
    <property type="match status" value="1"/>
</dbReference>
<protein>
    <recommendedName>
        <fullName evidence="3">WG repeat-containing protein</fullName>
    </recommendedName>
</protein>
<dbReference type="PANTHER" id="PTHR37841:SF1">
    <property type="entry name" value="DUF3298 DOMAIN-CONTAINING PROTEIN"/>
    <property type="match status" value="1"/>
</dbReference>
<evidence type="ECO:0000313" key="1">
    <source>
        <dbReference type="EMBL" id="BBE16547.1"/>
    </source>
</evidence>
<accession>A0A5K7S4X0</accession>
<keyword evidence="2" id="KW-1185">Reference proteome</keyword>